<evidence type="ECO:0000313" key="1">
    <source>
        <dbReference type="EMBL" id="KJV66212.1"/>
    </source>
</evidence>
<accession>A0A0F3NEU2</accession>
<proteinExistence type="predicted"/>
<sequence length="37" mass="3894">MLSSEVFGAGICIGEPGYKVLVTFLMGCTGKEQQSLV</sequence>
<dbReference type="AlphaFoldDB" id="A0A0F3NEU2"/>
<gene>
    <name evidence="1" type="ORF">EPHNCH_0733</name>
</gene>
<dbReference type="Proteomes" id="UP000033754">
    <property type="component" value="Unassembled WGS sequence"/>
</dbReference>
<comment type="caution">
    <text evidence="1">The sequence shown here is derived from an EMBL/GenBank/DDBJ whole genome shotgun (WGS) entry which is preliminary data.</text>
</comment>
<protein>
    <submittedName>
        <fullName evidence="1">Uncharacterized protein</fullName>
    </submittedName>
</protein>
<dbReference type="EMBL" id="LANT01000003">
    <property type="protein sequence ID" value="KJV66212.1"/>
    <property type="molecule type" value="Genomic_DNA"/>
</dbReference>
<name>A0A0F3NEU2_ANAPH</name>
<organism evidence="1 2">
    <name type="scientific">Anaplasma phagocytophilum str. NCH-1</name>
    <dbReference type="NCBI Taxonomy" id="1359161"/>
    <lineage>
        <taxon>Bacteria</taxon>
        <taxon>Pseudomonadati</taxon>
        <taxon>Pseudomonadota</taxon>
        <taxon>Alphaproteobacteria</taxon>
        <taxon>Rickettsiales</taxon>
        <taxon>Anaplasmataceae</taxon>
        <taxon>Anaplasma</taxon>
        <taxon>phagocytophilum group</taxon>
    </lineage>
</organism>
<reference evidence="1 2" key="1">
    <citation type="submission" date="2015-01" db="EMBL/GenBank/DDBJ databases">
        <title>Genome Sequencing of Rickettsiales.</title>
        <authorList>
            <person name="Daugherty S.C."/>
            <person name="Su Q."/>
            <person name="Abolude K."/>
            <person name="Beier-Sexton M."/>
            <person name="Carlyon J.A."/>
            <person name="Carter R."/>
            <person name="Day N.P."/>
            <person name="Dumler S.J."/>
            <person name="Dyachenko V."/>
            <person name="Godinez A."/>
            <person name="Kurtti T.J."/>
            <person name="Lichay M."/>
            <person name="Mullins K.E."/>
            <person name="Ott S."/>
            <person name="Pappas-Brown V."/>
            <person name="Paris D.H."/>
            <person name="Patel P."/>
            <person name="Richards A.L."/>
            <person name="Sadzewicz L."/>
            <person name="Sears K."/>
            <person name="Seidman D."/>
            <person name="Sengamalay N."/>
            <person name="Stenos J."/>
            <person name="Tallon L.J."/>
            <person name="Vincent G."/>
            <person name="Fraser C.M."/>
            <person name="Munderloh U."/>
            <person name="Dunning-Hotopp J.C."/>
        </authorList>
    </citation>
    <scope>NUCLEOTIDE SEQUENCE [LARGE SCALE GENOMIC DNA]</scope>
    <source>
        <strain evidence="1 2">NCH-1</strain>
    </source>
</reference>
<evidence type="ECO:0000313" key="2">
    <source>
        <dbReference type="Proteomes" id="UP000033754"/>
    </source>
</evidence>
<dbReference type="PATRIC" id="fig|1359161.3.peg.821"/>